<proteinExistence type="predicted"/>
<reference evidence="2" key="1">
    <citation type="submission" date="2020-09" db="EMBL/GenBank/DDBJ databases">
        <title>Genome-Enabled Discovery of Anthraquinone Biosynthesis in Senna tora.</title>
        <authorList>
            <person name="Kang S.-H."/>
            <person name="Pandey R.P."/>
            <person name="Lee C.-M."/>
            <person name="Sim J.-S."/>
            <person name="Jeong J.-T."/>
            <person name="Choi B.-S."/>
            <person name="Jung M."/>
            <person name="Ginzburg D."/>
            <person name="Zhao K."/>
            <person name="Won S.Y."/>
            <person name="Oh T.-J."/>
            <person name="Yu Y."/>
            <person name="Kim N.-H."/>
            <person name="Lee O.R."/>
            <person name="Lee T.-H."/>
            <person name="Bashyal P."/>
            <person name="Kim T.-S."/>
            <person name="Lee W.-H."/>
            <person name="Kawkins C."/>
            <person name="Kim C.-K."/>
            <person name="Kim J.S."/>
            <person name="Ahn B.O."/>
            <person name="Rhee S.Y."/>
            <person name="Sohng J.K."/>
        </authorList>
    </citation>
    <scope>NUCLEOTIDE SEQUENCE</scope>
    <source>
        <tissue evidence="2">Leaf</tissue>
    </source>
</reference>
<keyword evidence="3" id="KW-1185">Reference proteome</keyword>
<organism evidence="2 3">
    <name type="scientific">Senna tora</name>
    <dbReference type="NCBI Taxonomy" id="362788"/>
    <lineage>
        <taxon>Eukaryota</taxon>
        <taxon>Viridiplantae</taxon>
        <taxon>Streptophyta</taxon>
        <taxon>Embryophyta</taxon>
        <taxon>Tracheophyta</taxon>
        <taxon>Spermatophyta</taxon>
        <taxon>Magnoliopsida</taxon>
        <taxon>eudicotyledons</taxon>
        <taxon>Gunneridae</taxon>
        <taxon>Pentapetalae</taxon>
        <taxon>rosids</taxon>
        <taxon>fabids</taxon>
        <taxon>Fabales</taxon>
        <taxon>Fabaceae</taxon>
        <taxon>Caesalpinioideae</taxon>
        <taxon>Cassia clade</taxon>
        <taxon>Senna</taxon>
    </lineage>
</organism>
<dbReference type="Pfam" id="PF25597">
    <property type="entry name" value="SH3_retrovirus"/>
    <property type="match status" value="1"/>
</dbReference>
<gene>
    <name evidence="2" type="ORF">G2W53_037142</name>
</gene>
<dbReference type="Proteomes" id="UP000634136">
    <property type="component" value="Unassembled WGS sequence"/>
</dbReference>
<evidence type="ECO:0000313" key="3">
    <source>
        <dbReference type="Proteomes" id="UP000634136"/>
    </source>
</evidence>
<dbReference type="AlphaFoldDB" id="A0A834SUV0"/>
<accession>A0A834SUV0</accession>
<comment type="caution">
    <text evidence="2">The sequence shown here is derived from an EMBL/GenBank/DDBJ whole genome shotgun (WGS) entry which is preliminary data.</text>
</comment>
<evidence type="ECO:0000313" key="2">
    <source>
        <dbReference type="EMBL" id="KAF7810399.1"/>
    </source>
</evidence>
<feature type="domain" description="Retroviral polymerase SH3-like" evidence="1">
    <location>
        <begin position="2"/>
        <end position="59"/>
    </location>
</feature>
<dbReference type="OrthoDB" id="1433968at2759"/>
<evidence type="ECO:0000259" key="1">
    <source>
        <dbReference type="Pfam" id="PF25597"/>
    </source>
</evidence>
<name>A0A834SUV0_9FABA</name>
<dbReference type="EMBL" id="JAAIUW010000011">
    <property type="protein sequence ID" value="KAF7810399.1"/>
    <property type="molecule type" value="Genomic_DNA"/>
</dbReference>
<dbReference type="InterPro" id="IPR057670">
    <property type="entry name" value="SH3_retrovirus"/>
</dbReference>
<sequence>MHVPAVKRSKLDQKAKQGIFLGYAEFSKGYRVYNLQTQKVSVSRDVLVDEDSYWNWEKGSVDKDDSWKRSSSLPTPQEEDLAAEFDEIKSDDSSKDSLVLKTKSLFEIYERWVLSRYLKEPGQVHLDAAKRVLRYFEGTADFGLCWEY</sequence>
<protein>
    <submittedName>
        <fullName evidence="2">Retrovirus-related Pol polyprotein from transposon TNT 1-94</fullName>
    </submittedName>
</protein>